<proteinExistence type="predicted"/>
<evidence type="ECO:0000313" key="2">
    <source>
        <dbReference type="EMBL" id="GGL29204.1"/>
    </source>
</evidence>
<protein>
    <submittedName>
        <fullName evidence="2">Uncharacterized protein</fullName>
    </submittedName>
</protein>
<feature type="transmembrane region" description="Helical" evidence="1">
    <location>
        <begin position="115"/>
        <end position="138"/>
    </location>
</feature>
<keyword evidence="1" id="KW-1133">Transmembrane helix</keyword>
<gene>
    <name evidence="2" type="ORF">GCM10009037_11150</name>
</gene>
<keyword evidence="3" id="KW-1185">Reference proteome</keyword>
<reference evidence="2 3" key="1">
    <citation type="journal article" date="2019" name="Int. J. Syst. Evol. Microbiol.">
        <title>The Global Catalogue of Microorganisms (GCM) 10K type strain sequencing project: providing services to taxonomists for standard genome sequencing and annotation.</title>
        <authorList>
            <consortium name="The Broad Institute Genomics Platform"/>
            <consortium name="The Broad Institute Genome Sequencing Center for Infectious Disease"/>
            <person name="Wu L."/>
            <person name="Ma J."/>
        </authorList>
    </citation>
    <scope>NUCLEOTIDE SEQUENCE [LARGE SCALE GENOMIC DNA]</scope>
    <source>
        <strain evidence="2 3">JCM 19585</strain>
    </source>
</reference>
<keyword evidence="1" id="KW-0472">Membrane</keyword>
<evidence type="ECO:0000313" key="3">
    <source>
        <dbReference type="Proteomes" id="UP000628840"/>
    </source>
</evidence>
<sequence>MLIGIVLLPMWGIALASGGNSFHEIAIQTGESVSLAPTGQFITMPTEISVYAAGIVSWLALFGLVGLLYAQLRYAHNVGRRGEPIVPDEGESLPHVPSFLETAHRRVVAYYPADAGLRGVWLVGLFTFLSVVFAALFAGEAFGLSRSQFLGFYGGLLAFSLSETVLMYYTHFMPTIEVAEDRDH</sequence>
<keyword evidence="1" id="KW-0812">Transmembrane</keyword>
<feature type="transmembrane region" description="Helical" evidence="1">
    <location>
        <begin position="150"/>
        <end position="169"/>
    </location>
</feature>
<feature type="transmembrane region" description="Helical" evidence="1">
    <location>
        <begin position="48"/>
        <end position="70"/>
    </location>
</feature>
<evidence type="ECO:0000256" key="1">
    <source>
        <dbReference type="SAM" id="Phobius"/>
    </source>
</evidence>
<dbReference type="AlphaFoldDB" id="A0A830ETP1"/>
<dbReference type="EMBL" id="BMPF01000001">
    <property type="protein sequence ID" value="GGL29204.1"/>
    <property type="molecule type" value="Genomic_DNA"/>
</dbReference>
<name>A0A830ETP1_9EURY</name>
<accession>A0A830ETP1</accession>
<comment type="caution">
    <text evidence="2">The sequence shown here is derived from an EMBL/GenBank/DDBJ whole genome shotgun (WGS) entry which is preliminary data.</text>
</comment>
<organism evidence="2 3">
    <name type="scientific">Halarchaeum grantii</name>
    <dbReference type="NCBI Taxonomy" id="1193105"/>
    <lineage>
        <taxon>Archaea</taxon>
        <taxon>Methanobacteriati</taxon>
        <taxon>Methanobacteriota</taxon>
        <taxon>Stenosarchaea group</taxon>
        <taxon>Halobacteria</taxon>
        <taxon>Halobacteriales</taxon>
        <taxon>Halobacteriaceae</taxon>
    </lineage>
</organism>
<dbReference type="Proteomes" id="UP000628840">
    <property type="component" value="Unassembled WGS sequence"/>
</dbReference>